<feature type="compositionally biased region" description="Basic and acidic residues" evidence="1">
    <location>
        <begin position="84"/>
        <end position="100"/>
    </location>
</feature>
<protein>
    <submittedName>
        <fullName evidence="3">Uncharacterized protein</fullName>
    </submittedName>
</protein>
<dbReference type="AlphaFoldDB" id="A0A915K902"/>
<sequence length="168" mass="18298">DAFDDKTTSNFKILLWNRNVSLKVGFNVLLRYFEWTTSVLLGRSIAVTYGSQLLVAGSLNGKSTASSRCTFKGPQTVSFGKISPPDEDKTDGGENNCEKNRRNHEINMLGTLLMASRIGKSPCKSMKWTTSGANICIEIRQLDESEGPLAQAPACEPQALEDPLGNPA</sequence>
<evidence type="ECO:0000313" key="3">
    <source>
        <dbReference type="WBParaSite" id="nRc.2.0.1.t35218-RA"/>
    </source>
</evidence>
<reference evidence="3" key="1">
    <citation type="submission" date="2022-11" db="UniProtKB">
        <authorList>
            <consortium name="WormBaseParasite"/>
        </authorList>
    </citation>
    <scope>IDENTIFICATION</scope>
</reference>
<proteinExistence type="predicted"/>
<dbReference type="WBParaSite" id="nRc.2.0.1.t35218-RA">
    <property type="protein sequence ID" value="nRc.2.0.1.t35218-RA"/>
    <property type="gene ID" value="nRc.2.0.1.g35218"/>
</dbReference>
<keyword evidence="2" id="KW-1185">Reference proteome</keyword>
<name>A0A915K902_ROMCU</name>
<organism evidence="2 3">
    <name type="scientific">Romanomermis culicivorax</name>
    <name type="common">Nematode worm</name>
    <dbReference type="NCBI Taxonomy" id="13658"/>
    <lineage>
        <taxon>Eukaryota</taxon>
        <taxon>Metazoa</taxon>
        <taxon>Ecdysozoa</taxon>
        <taxon>Nematoda</taxon>
        <taxon>Enoplea</taxon>
        <taxon>Dorylaimia</taxon>
        <taxon>Mermithida</taxon>
        <taxon>Mermithoidea</taxon>
        <taxon>Mermithidae</taxon>
        <taxon>Romanomermis</taxon>
    </lineage>
</organism>
<evidence type="ECO:0000313" key="2">
    <source>
        <dbReference type="Proteomes" id="UP000887565"/>
    </source>
</evidence>
<feature type="region of interest" description="Disordered" evidence="1">
    <location>
        <begin position="80"/>
        <end position="100"/>
    </location>
</feature>
<dbReference type="Proteomes" id="UP000887565">
    <property type="component" value="Unplaced"/>
</dbReference>
<evidence type="ECO:0000256" key="1">
    <source>
        <dbReference type="SAM" id="MobiDB-lite"/>
    </source>
</evidence>
<accession>A0A915K902</accession>
<feature type="region of interest" description="Disordered" evidence="1">
    <location>
        <begin position="148"/>
        <end position="168"/>
    </location>
</feature>